<reference evidence="3 4" key="1">
    <citation type="submission" date="2024-09" db="EMBL/GenBank/DDBJ databases">
        <authorList>
            <person name="Salinas-Garcia M.A."/>
            <person name="Prieme A."/>
        </authorList>
    </citation>
    <scope>NUCLEOTIDE SEQUENCE [LARGE SCALE GENOMIC DNA]</scope>
    <source>
        <strain evidence="3 4">DSM 21081</strain>
    </source>
</reference>
<dbReference type="Proteomes" id="UP001575652">
    <property type="component" value="Unassembled WGS sequence"/>
</dbReference>
<dbReference type="SUPFAM" id="SSF48317">
    <property type="entry name" value="Acid phosphatase/Vanadium-dependent haloperoxidase"/>
    <property type="match status" value="1"/>
</dbReference>
<evidence type="ECO:0000259" key="2">
    <source>
        <dbReference type="SMART" id="SM00014"/>
    </source>
</evidence>
<keyword evidence="4" id="KW-1185">Reference proteome</keyword>
<keyword evidence="1" id="KW-1133">Transmembrane helix</keyword>
<dbReference type="PANTHER" id="PTHR14969:SF13">
    <property type="entry name" value="AT30094P"/>
    <property type="match status" value="1"/>
</dbReference>
<dbReference type="InterPro" id="IPR000326">
    <property type="entry name" value="PAP2/HPO"/>
</dbReference>
<feature type="domain" description="Phosphatidic acid phosphatase type 2/haloperoxidase" evidence="2">
    <location>
        <begin position="114"/>
        <end position="228"/>
    </location>
</feature>
<feature type="transmembrane region" description="Helical" evidence="1">
    <location>
        <begin position="87"/>
        <end position="107"/>
    </location>
</feature>
<protein>
    <submittedName>
        <fullName evidence="3">Phosphatase PAP2 family protein</fullName>
    </submittedName>
</protein>
<dbReference type="SMART" id="SM00014">
    <property type="entry name" value="acidPPc"/>
    <property type="match status" value="1"/>
</dbReference>
<organism evidence="3 4">
    <name type="scientific">Arthrobacter halodurans</name>
    <dbReference type="NCBI Taxonomy" id="516699"/>
    <lineage>
        <taxon>Bacteria</taxon>
        <taxon>Bacillati</taxon>
        <taxon>Actinomycetota</taxon>
        <taxon>Actinomycetes</taxon>
        <taxon>Micrococcales</taxon>
        <taxon>Micrococcaceae</taxon>
        <taxon>Arthrobacter</taxon>
    </lineage>
</organism>
<dbReference type="InterPro" id="IPR036938">
    <property type="entry name" value="PAP2/HPO_sf"/>
</dbReference>
<keyword evidence="1" id="KW-0472">Membrane</keyword>
<sequence length="258" mass="27036">MRNFPGKETVQPAVQQVARRMGPYAAMWIVLAAGGLLVVGLAALAAEIYESVVETDGMAGVDGPLLAWAVEQRTPELSAGVTAFTDVGGTIGMPVLAVLVIAVLSRISRSWRPLILIGVAALGSLAMTVVGKNVIGRSRPDLADAVPPYESSPSFPSGHTLNATAIVAVIAYLCCLEIDALLGRIAVIAACSLFVVLMGLSRVFLGHHWFTDVAAAWALGLAWAALVVLAHRVFHTVRRVRRDQRAAVAGAEGPGRDA</sequence>
<proteinExistence type="predicted"/>
<feature type="transmembrane region" description="Helical" evidence="1">
    <location>
        <begin position="114"/>
        <end position="135"/>
    </location>
</feature>
<keyword evidence="1" id="KW-0812">Transmembrane</keyword>
<dbReference type="CDD" id="cd03392">
    <property type="entry name" value="PAP2_like_2"/>
    <property type="match status" value="1"/>
</dbReference>
<feature type="transmembrane region" description="Helical" evidence="1">
    <location>
        <begin position="181"/>
        <end position="201"/>
    </location>
</feature>
<dbReference type="EMBL" id="JBHDLJ010000007">
    <property type="protein sequence ID" value="MFB0834964.1"/>
    <property type="molecule type" value="Genomic_DNA"/>
</dbReference>
<dbReference type="PANTHER" id="PTHR14969">
    <property type="entry name" value="SPHINGOSINE-1-PHOSPHATE PHOSPHOHYDROLASE"/>
    <property type="match status" value="1"/>
</dbReference>
<accession>A0ABV4UMT4</accession>
<name>A0ABV4UMT4_9MICC</name>
<evidence type="ECO:0000256" key="1">
    <source>
        <dbReference type="SAM" id="Phobius"/>
    </source>
</evidence>
<evidence type="ECO:0000313" key="4">
    <source>
        <dbReference type="Proteomes" id="UP001575652"/>
    </source>
</evidence>
<evidence type="ECO:0000313" key="3">
    <source>
        <dbReference type="EMBL" id="MFB0834964.1"/>
    </source>
</evidence>
<feature type="transmembrane region" description="Helical" evidence="1">
    <location>
        <begin position="21"/>
        <end position="46"/>
    </location>
</feature>
<feature type="transmembrane region" description="Helical" evidence="1">
    <location>
        <begin position="213"/>
        <end position="234"/>
    </location>
</feature>
<comment type="caution">
    <text evidence="3">The sequence shown here is derived from an EMBL/GenBank/DDBJ whole genome shotgun (WGS) entry which is preliminary data.</text>
</comment>
<dbReference type="Pfam" id="PF01569">
    <property type="entry name" value="PAP2"/>
    <property type="match status" value="1"/>
</dbReference>
<dbReference type="Gene3D" id="1.20.144.10">
    <property type="entry name" value="Phosphatidic acid phosphatase type 2/haloperoxidase"/>
    <property type="match status" value="2"/>
</dbReference>
<dbReference type="RefSeq" id="WP_373972138.1">
    <property type="nucleotide sequence ID" value="NZ_JBHDLJ010000007.1"/>
</dbReference>
<gene>
    <name evidence="3" type="ORF">ACETWP_10235</name>
</gene>
<feature type="transmembrane region" description="Helical" evidence="1">
    <location>
        <begin position="155"/>
        <end position="174"/>
    </location>
</feature>